<reference evidence="6" key="1">
    <citation type="submission" date="2017-02" db="UniProtKB">
        <authorList>
            <consortium name="WormBaseParasite"/>
        </authorList>
    </citation>
    <scope>IDENTIFICATION</scope>
</reference>
<sequence>MTYIYRNNAGRFRLEPGVHTFLPPTVSAPGLNANLYIPSTSSSSSTWRPARGFFSGPAAADSRDFLLQSSSLQESCPSINLLSSSGIRNSVTTPAALRKPHSSSAPSEGITGVEPAFSPPIHMLRIMRKRSTSRRPPSLSGGGPVHLENPERETRWYFKYFLGKGDFSFNTFWQLRTHQIYCGNISEKDPLLLAVVKSEFEAEGLRQYRAILWTNLFDIYRLEKGLKEILHYEVQKEVLTLEEQEGSVNFKFGVLYCKEGQTSDEEMYNNENGSSQYQAFLRLLGDRITLKNWDRFKGGLDAKTETTGTESIYTIYEGHEIMFHVSTLLPISTDNRQQVISNRGYLQPKAKHSLFKHQIERKRHIGNDIVNIIFFDASDVEKPLSWGPSMMKTHFTRIL</sequence>
<dbReference type="InterPro" id="IPR000331">
    <property type="entry name" value="Rap/Ran_GAP_dom"/>
</dbReference>
<evidence type="ECO:0000313" key="4">
    <source>
        <dbReference type="EMBL" id="VDM21211.1"/>
    </source>
</evidence>
<accession>A0A0R3WPY2</accession>
<dbReference type="PANTHER" id="PTHR15711:SF62">
    <property type="entry name" value="GTPASE-ACTIVATING RAP_RAN-GAP DOMAIN-LIKE PROTEIN 3"/>
    <property type="match status" value="1"/>
</dbReference>
<evidence type="ECO:0000259" key="3">
    <source>
        <dbReference type="PROSITE" id="PS50085"/>
    </source>
</evidence>
<dbReference type="Pfam" id="PF02145">
    <property type="entry name" value="Rap_GAP"/>
    <property type="match status" value="1"/>
</dbReference>
<name>A0A0R3WPY2_HYDTA</name>
<dbReference type="PROSITE" id="PS50085">
    <property type="entry name" value="RAPGAP"/>
    <property type="match status" value="1"/>
</dbReference>
<dbReference type="InterPro" id="IPR035974">
    <property type="entry name" value="Rap/Ran-GAP_sf"/>
</dbReference>
<feature type="region of interest" description="Disordered" evidence="2">
    <location>
        <begin position="93"/>
        <end position="112"/>
    </location>
</feature>
<dbReference type="GO" id="GO:0051056">
    <property type="term" value="P:regulation of small GTPase mediated signal transduction"/>
    <property type="evidence" value="ECO:0007669"/>
    <property type="project" value="InterPro"/>
</dbReference>
<feature type="domain" description="Rap-GAP" evidence="3">
    <location>
        <begin position="238"/>
        <end position="399"/>
    </location>
</feature>
<organism evidence="6">
    <name type="scientific">Hydatigena taeniaeformis</name>
    <name type="common">Feline tapeworm</name>
    <name type="synonym">Taenia taeniaeformis</name>
    <dbReference type="NCBI Taxonomy" id="6205"/>
    <lineage>
        <taxon>Eukaryota</taxon>
        <taxon>Metazoa</taxon>
        <taxon>Spiralia</taxon>
        <taxon>Lophotrochozoa</taxon>
        <taxon>Platyhelminthes</taxon>
        <taxon>Cestoda</taxon>
        <taxon>Eucestoda</taxon>
        <taxon>Cyclophyllidea</taxon>
        <taxon>Taeniidae</taxon>
        <taxon>Hydatigera</taxon>
    </lineage>
</organism>
<protein>
    <submittedName>
        <fullName evidence="6">Rap-GAP domain-containing protein</fullName>
    </submittedName>
</protein>
<keyword evidence="5" id="KW-1185">Reference proteome</keyword>
<dbReference type="EMBL" id="UYWX01001532">
    <property type="protein sequence ID" value="VDM21211.1"/>
    <property type="molecule type" value="Genomic_DNA"/>
</dbReference>
<proteinExistence type="predicted"/>
<evidence type="ECO:0000313" key="6">
    <source>
        <dbReference type="WBParaSite" id="TTAC_0000282201-mRNA-1"/>
    </source>
</evidence>
<evidence type="ECO:0000256" key="2">
    <source>
        <dbReference type="SAM" id="MobiDB-lite"/>
    </source>
</evidence>
<gene>
    <name evidence="4" type="ORF">TTAC_LOCUS2807</name>
</gene>
<dbReference type="Proteomes" id="UP000274429">
    <property type="component" value="Unassembled WGS sequence"/>
</dbReference>
<dbReference type="AlphaFoldDB" id="A0A0R3WPY2"/>
<reference evidence="4 5" key="2">
    <citation type="submission" date="2018-11" db="EMBL/GenBank/DDBJ databases">
        <authorList>
            <consortium name="Pathogen Informatics"/>
        </authorList>
    </citation>
    <scope>NUCLEOTIDE SEQUENCE [LARGE SCALE GENOMIC DNA]</scope>
</reference>
<dbReference type="WBParaSite" id="TTAC_0000282201-mRNA-1">
    <property type="protein sequence ID" value="TTAC_0000282201-mRNA-1"/>
    <property type="gene ID" value="TTAC_0000282201"/>
</dbReference>
<keyword evidence="1" id="KW-0343">GTPase activation</keyword>
<dbReference type="Gene3D" id="3.40.50.11210">
    <property type="entry name" value="Rap/Ran-GAP"/>
    <property type="match status" value="1"/>
</dbReference>
<dbReference type="OrthoDB" id="2499658at2759"/>
<dbReference type="STRING" id="6205.A0A0R3WPY2"/>
<dbReference type="GO" id="GO:0005096">
    <property type="term" value="F:GTPase activator activity"/>
    <property type="evidence" value="ECO:0007669"/>
    <property type="project" value="UniProtKB-KW"/>
</dbReference>
<dbReference type="SUPFAM" id="SSF111347">
    <property type="entry name" value="Rap/Ran-GAP"/>
    <property type="match status" value="1"/>
</dbReference>
<dbReference type="PANTHER" id="PTHR15711">
    <property type="entry name" value="RAP GTPASE-ACTIVATING PROTEIN"/>
    <property type="match status" value="1"/>
</dbReference>
<dbReference type="InterPro" id="IPR050989">
    <property type="entry name" value="Rap1_Ran_GAP"/>
</dbReference>
<evidence type="ECO:0000313" key="5">
    <source>
        <dbReference type="Proteomes" id="UP000274429"/>
    </source>
</evidence>
<evidence type="ECO:0000256" key="1">
    <source>
        <dbReference type="ARBA" id="ARBA00022468"/>
    </source>
</evidence>